<comment type="caution">
    <text evidence="1">The sequence shown here is derived from an EMBL/GenBank/DDBJ whole genome shotgun (WGS) entry which is preliminary data.</text>
</comment>
<sequence length="75" mass="8504">PTIEEEIAASHFKFSDAPNPSSLKLLLPSVFFLFSASESMMLHIVKEGADLVTSFIMVVVGGNRHQFRERRVRRQ</sequence>
<accession>A0AAV0KE34</accession>
<gene>
    <name evidence="1" type="ORF">LITE_LOCUS18199</name>
</gene>
<protein>
    <submittedName>
        <fullName evidence="1">Uncharacterized protein</fullName>
    </submittedName>
</protein>
<feature type="non-terminal residue" evidence="1">
    <location>
        <position position="1"/>
    </location>
</feature>
<evidence type="ECO:0000313" key="2">
    <source>
        <dbReference type="Proteomes" id="UP001154282"/>
    </source>
</evidence>
<name>A0AAV0KE34_9ROSI</name>
<evidence type="ECO:0000313" key="1">
    <source>
        <dbReference type="EMBL" id="CAI0419972.1"/>
    </source>
</evidence>
<keyword evidence="2" id="KW-1185">Reference proteome</keyword>
<organism evidence="1 2">
    <name type="scientific">Linum tenue</name>
    <dbReference type="NCBI Taxonomy" id="586396"/>
    <lineage>
        <taxon>Eukaryota</taxon>
        <taxon>Viridiplantae</taxon>
        <taxon>Streptophyta</taxon>
        <taxon>Embryophyta</taxon>
        <taxon>Tracheophyta</taxon>
        <taxon>Spermatophyta</taxon>
        <taxon>Magnoliopsida</taxon>
        <taxon>eudicotyledons</taxon>
        <taxon>Gunneridae</taxon>
        <taxon>Pentapetalae</taxon>
        <taxon>rosids</taxon>
        <taxon>fabids</taxon>
        <taxon>Malpighiales</taxon>
        <taxon>Linaceae</taxon>
        <taxon>Linum</taxon>
    </lineage>
</organism>
<dbReference type="EMBL" id="CAMGYJ010000005">
    <property type="protein sequence ID" value="CAI0419972.1"/>
    <property type="molecule type" value="Genomic_DNA"/>
</dbReference>
<reference evidence="1" key="1">
    <citation type="submission" date="2022-08" db="EMBL/GenBank/DDBJ databases">
        <authorList>
            <person name="Gutierrez-Valencia J."/>
        </authorList>
    </citation>
    <scope>NUCLEOTIDE SEQUENCE</scope>
</reference>
<proteinExistence type="predicted"/>
<dbReference type="Proteomes" id="UP001154282">
    <property type="component" value="Unassembled WGS sequence"/>
</dbReference>
<dbReference type="AlphaFoldDB" id="A0AAV0KE34"/>